<dbReference type="PRINTS" id="PR01994">
    <property type="entry name" value="ANTIREPRESSR"/>
</dbReference>
<accession>A0A828PUZ7</accession>
<dbReference type="Pfam" id="PF10547">
    <property type="entry name" value="P22_AR_N"/>
    <property type="match status" value="1"/>
</dbReference>
<feature type="domain" description="Antirepressor protein ant N-terminal" evidence="1">
    <location>
        <begin position="9"/>
        <end position="120"/>
    </location>
</feature>
<dbReference type="InterPro" id="IPR018875">
    <property type="entry name" value="Antirepressor_Ant_N"/>
</dbReference>
<dbReference type="EMBL" id="ADOG01000009">
    <property type="protein sequence ID" value="EFM92387.1"/>
    <property type="molecule type" value="Genomic_DNA"/>
</dbReference>
<evidence type="ECO:0000313" key="2">
    <source>
        <dbReference type="EMBL" id="EFM92387.1"/>
    </source>
</evidence>
<evidence type="ECO:0000259" key="1">
    <source>
        <dbReference type="Pfam" id="PF10547"/>
    </source>
</evidence>
<gene>
    <name evidence="2" type="ORF">appser6_5910</name>
</gene>
<proteinExistence type="predicted"/>
<reference evidence="2 3" key="1">
    <citation type="journal article" date="2010" name="J. Bacteriol.">
        <title>Comparative genomic characterization of Actinobacillus pleuropneumoniae.</title>
        <authorList>
            <person name="Xu Z."/>
            <person name="Chen X."/>
            <person name="Li L."/>
            <person name="Li T."/>
            <person name="Wang S."/>
            <person name="Chen H."/>
            <person name="Zhou R."/>
        </authorList>
    </citation>
    <scope>NUCLEOTIDE SEQUENCE [LARGE SCALE GENOMIC DNA]</scope>
    <source>
        <strain evidence="2 3">Femo</strain>
    </source>
</reference>
<comment type="caution">
    <text evidence="2">The sequence shown here is derived from an EMBL/GenBank/DDBJ whole genome shotgun (WGS) entry which is preliminary data.</text>
</comment>
<dbReference type="RefSeq" id="WP_005607324.1">
    <property type="nucleotide sequence ID" value="NZ_ADOG01000009.1"/>
</dbReference>
<sequence>MTNQIATQTISFYGSDLITLKVEDVIYTAVKPIVEAMGLDWGGQQQKLSKSSDKFNCRDISMVAKDGKIRQMLCMPLKKLNGWLFSINPEKVRADLREKVIQYQEECFEALYNYWHNGKAERKTTVDDRTGLRDAVNMLVSKRGLIYSDAYHFIHQRFNVQSIEDLRKEQLPQAVEYVHRLCLEGELIIDEPKKAEDMIQIPADIFSAIMHHTRIARRLADNVEPFHRQLQEMMGIDRWYKNDIAAMAYDVRSEFNYWLDEGEKLIEKYRREKAEINYANARLRKATA</sequence>
<dbReference type="Proteomes" id="UP000005341">
    <property type="component" value="Unassembled WGS sequence"/>
</dbReference>
<organism evidence="2 3">
    <name type="scientific">Actinobacillus pleuropneumoniae serovar 6 str. Femo</name>
    <dbReference type="NCBI Taxonomy" id="754256"/>
    <lineage>
        <taxon>Bacteria</taxon>
        <taxon>Pseudomonadati</taxon>
        <taxon>Pseudomonadota</taxon>
        <taxon>Gammaproteobacteria</taxon>
        <taxon>Pasteurellales</taxon>
        <taxon>Pasteurellaceae</taxon>
        <taxon>Actinobacillus</taxon>
    </lineage>
</organism>
<name>A0A828PUZ7_ACTPL</name>
<dbReference type="AlphaFoldDB" id="A0A828PUZ7"/>
<evidence type="ECO:0000313" key="3">
    <source>
        <dbReference type="Proteomes" id="UP000005341"/>
    </source>
</evidence>
<protein>
    <recommendedName>
        <fullName evidence="1">Antirepressor protein ant N-terminal domain-containing protein</fullName>
    </recommendedName>
</protein>